<sequence>MSSDPQRPRPTALQYLGYCYGRVLPASMRDWVRNDLTGKGATGRTMIRAIIPAFLVLAPFWLIPTTLYVHASMTLPIFLPFILFAHALNKVWRRHRLAQHGLDPDLVDEYVRKRDAHIHRAYIERYGPRP</sequence>
<keyword evidence="1" id="KW-0472">Membrane</keyword>
<keyword evidence="3" id="KW-1185">Reference proteome</keyword>
<accession>A0A318H5H8</accession>
<keyword evidence="1" id="KW-1133">Transmembrane helix</keyword>
<dbReference type="AlphaFoldDB" id="A0A318H5H8"/>
<reference evidence="3" key="1">
    <citation type="submission" date="2018-05" db="EMBL/GenBank/DDBJ databases">
        <authorList>
            <person name="Deangelis K."/>
            <person name="Huntemann M."/>
            <person name="Clum A."/>
            <person name="Pillay M."/>
            <person name="Palaniappan K."/>
            <person name="Varghese N."/>
            <person name="Mikhailova N."/>
            <person name="Stamatis D."/>
            <person name="Reddy T."/>
            <person name="Daum C."/>
            <person name="Shapiro N."/>
            <person name="Ivanova N."/>
            <person name="Kyrpides N."/>
            <person name="Woyke T."/>
        </authorList>
    </citation>
    <scope>NUCLEOTIDE SEQUENCE [LARGE SCALE GENOMIC DNA]</scope>
    <source>
        <strain evidence="3">GAS496</strain>
    </source>
</reference>
<dbReference type="Proteomes" id="UP000247781">
    <property type="component" value="Unassembled WGS sequence"/>
</dbReference>
<evidence type="ECO:0008006" key="4">
    <source>
        <dbReference type="Google" id="ProtNLM"/>
    </source>
</evidence>
<evidence type="ECO:0000313" key="2">
    <source>
        <dbReference type="EMBL" id="PXW99170.1"/>
    </source>
</evidence>
<comment type="caution">
    <text evidence="2">The sequence shown here is derived from an EMBL/GenBank/DDBJ whole genome shotgun (WGS) entry which is preliminary data.</text>
</comment>
<reference evidence="2 3" key="2">
    <citation type="submission" date="2018-06" db="EMBL/GenBank/DDBJ databases">
        <title>Sequencing of bacterial isolates from soil warming experiment in Harvard Forest, Massachusetts, USA.</title>
        <authorList>
            <person name="Deangelis K.PhD."/>
        </authorList>
    </citation>
    <scope>NUCLEOTIDE SEQUENCE [LARGE SCALE GENOMIC DNA]</scope>
    <source>
        <strain evidence="2 3">GAS496</strain>
    </source>
</reference>
<dbReference type="OrthoDB" id="5195204at2"/>
<dbReference type="InterPro" id="IPR035197">
    <property type="entry name" value="DUF5313"/>
</dbReference>
<dbReference type="EMBL" id="QJJU01000041">
    <property type="protein sequence ID" value="PXW99170.1"/>
    <property type="molecule type" value="Genomic_DNA"/>
</dbReference>
<evidence type="ECO:0000256" key="1">
    <source>
        <dbReference type="SAM" id="Phobius"/>
    </source>
</evidence>
<organism evidence="2 3">
    <name type="scientific">Mycolicibacterium moriokaense</name>
    <dbReference type="NCBI Taxonomy" id="39691"/>
    <lineage>
        <taxon>Bacteria</taxon>
        <taxon>Bacillati</taxon>
        <taxon>Actinomycetota</taxon>
        <taxon>Actinomycetes</taxon>
        <taxon>Mycobacteriales</taxon>
        <taxon>Mycobacteriaceae</taxon>
        <taxon>Mycolicibacterium</taxon>
    </lineage>
</organism>
<name>A0A318H5H8_9MYCO</name>
<feature type="transmembrane region" description="Helical" evidence="1">
    <location>
        <begin position="46"/>
        <end position="63"/>
    </location>
</feature>
<feature type="transmembrane region" description="Helical" evidence="1">
    <location>
        <begin position="69"/>
        <end position="88"/>
    </location>
</feature>
<gene>
    <name evidence="2" type="ORF">C8E89_14132</name>
</gene>
<protein>
    <recommendedName>
        <fullName evidence="4">DUF5313 domain-containing protein</fullName>
    </recommendedName>
</protein>
<evidence type="ECO:0000313" key="3">
    <source>
        <dbReference type="Proteomes" id="UP000247781"/>
    </source>
</evidence>
<keyword evidence="1" id="KW-0812">Transmembrane</keyword>
<dbReference type="Pfam" id="PF17240">
    <property type="entry name" value="DUF5313"/>
    <property type="match status" value="1"/>
</dbReference>
<dbReference type="RefSeq" id="WP_110320037.1">
    <property type="nucleotide sequence ID" value="NZ_QJJU01000041.1"/>
</dbReference>
<proteinExistence type="predicted"/>